<organism evidence="2 3">
    <name type="scientific">Melittangium boletus DSM 14713</name>
    <dbReference type="NCBI Taxonomy" id="1294270"/>
    <lineage>
        <taxon>Bacteria</taxon>
        <taxon>Pseudomonadati</taxon>
        <taxon>Myxococcota</taxon>
        <taxon>Myxococcia</taxon>
        <taxon>Myxococcales</taxon>
        <taxon>Cystobacterineae</taxon>
        <taxon>Archangiaceae</taxon>
        <taxon>Melittangium</taxon>
    </lineage>
</organism>
<feature type="transmembrane region" description="Helical" evidence="1">
    <location>
        <begin position="12"/>
        <end position="33"/>
    </location>
</feature>
<keyword evidence="1" id="KW-0472">Membrane</keyword>
<dbReference type="AlphaFoldDB" id="A0A250IAH9"/>
<keyword evidence="3" id="KW-1185">Reference proteome</keyword>
<keyword evidence="1" id="KW-1133">Transmembrane helix</keyword>
<name>A0A250IAH9_9BACT</name>
<protein>
    <submittedName>
        <fullName evidence="2">Uncharacterized protein</fullName>
    </submittedName>
</protein>
<sequence length="219" mass="23763">MRLAPDALNALVELVLVLAVLAMAVKLLLLNVWRAWLFLFPTRVQLLPEASGETPPELVPWARRLQELGFVPLGAHVQKSRFQRGTRSHDFAHPGERAFATLYLSALGGPRLYLLTPLAGGGAVLTEGAPSSARVLFGLSRAGESVSVPPEVLLQTHRERLKGLAPGADFTSHGRLLAGRAWFQGPGQREIRRQSLPGLLWTLVALAMVAFLFVGGRTV</sequence>
<dbReference type="EMBL" id="CP022163">
    <property type="protein sequence ID" value="ATB28137.1"/>
    <property type="molecule type" value="Genomic_DNA"/>
</dbReference>
<dbReference type="OrthoDB" id="5381494at2"/>
<keyword evidence="1" id="KW-0812">Transmembrane</keyword>
<dbReference type="Proteomes" id="UP000217289">
    <property type="component" value="Chromosome"/>
</dbReference>
<evidence type="ECO:0000256" key="1">
    <source>
        <dbReference type="SAM" id="Phobius"/>
    </source>
</evidence>
<reference evidence="2 3" key="1">
    <citation type="submission" date="2017-06" db="EMBL/GenBank/DDBJ databases">
        <authorList>
            <person name="Kim H.J."/>
            <person name="Triplett B.A."/>
        </authorList>
    </citation>
    <scope>NUCLEOTIDE SEQUENCE [LARGE SCALE GENOMIC DNA]</scope>
    <source>
        <strain evidence="2 3">DSM 14713</strain>
    </source>
</reference>
<evidence type="ECO:0000313" key="2">
    <source>
        <dbReference type="EMBL" id="ATB28137.1"/>
    </source>
</evidence>
<proteinExistence type="predicted"/>
<accession>A0A250IAH9</accession>
<gene>
    <name evidence="2" type="ORF">MEBOL_001583</name>
</gene>
<dbReference type="RefSeq" id="WP_095976847.1">
    <property type="nucleotide sequence ID" value="NZ_CP022163.1"/>
</dbReference>
<feature type="transmembrane region" description="Helical" evidence="1">
    <location>
        <begin position="198"/>
        <end position="216"/>
    </location>
</feature>
<evidence type="ECO:0000313" key="3">
    <source>
        <dbReference type="Proteomes" id="UP000217289"/>
    </source>
</evidence>
<dbReference type="KEGG" id="mbd:MEBOL_001583"/>